<comment type="similarity">
    <text evidence="1">Belongs to the bacterial solute-binding protein 5 family.</text>
</comment>
<name>A0ABR7NR29_9FIRM</name>
<keyword evidence="3 5" id="KW-0732">Signal</keyword>
<dbReference type="EMBL" id="JACRTJ010000012">
    <property type="protein sequence ID" value="MBC8598578.1"/>
    <property type="molecule type" value="Genomic_DNA"/>
</dbReference>
<evidence type="ECO:0000313" key="8">
    <source>
        <dbReference type="Proteomes" id="UP000647491"/>
    </source>
</evidence>
<evidence type="ECO:0000256" key="1">
    <source>
        <dbReference type="ARBA" id="ARBA00005695"/>
    </source>
</evidence>
<dbReference type="Gene3D" id="3.90.76.10">
    <property type="entry name" value="Dipeptide-binding Protein, Domain 1"/>
    <property type="match status" value="1"/>
</dbReference>
<accession>A0ABR7NR29</accession>
<evidence type="ECO:0000256" key="5">
    <source>
        <dbReference type="SAM" id="SignalP"/>
    </source>
</evidence>
<dbReference type="CDD" id="cd00995">
    <property type="entry name" value="PBP2_NikA_DppA_OppA_like"/>
    <property type="match status" value="1"/>
</dbReference>
<dbReference type="RefSeq" id="WP_158360092.1">
    <property type="nucleotide sequence ID" value="NZ_JACRTJ010000012.1"/>
</dbReference>
<evidence type="ECO:0000256" key="2">
    <source>
        <dbReference type="ARBA" id="ARBA00022448"/>
    </source>
</evidence>
<feature type="signal peptide" evidence="5">
    <location>
        <begin position="1"/>
        <end position="19"/>
    </location>
</feature>
<feature type="region of interest" description="Disordered" evidence="4">
    <location>
        <begin position="29"/>
        <end position="65"/>
    </location>
</feature>
<dbReference type="PANTHER" id="PTHR30290:SF9">
    <property type="entry name" value="OLIGOPEPTIDE-BINDING PROTEIN APPA"/>
    <property type="match status" value="1"/>
</dbReference>
<reference evidence="7 8" key="1">
    <citation type="submission" date="2020-08" db="EMBL/GenBank/DDBJ databases">
        <title>Genome public.</title>
        <authorList>
            <person name="Liu C."/>
            <person name="Sun Q."/>
        </authorList>
    </citation>
    <scope>NUCLEOTIDE SEQUENCE [LARGE SCALE GENOMIC DNA]</scope>
    <source>
        <strain evidence="7 8">BX10</strain>
    </source>
</reference>
<organism evidence="7 8">
    <name type="scientific">Enterocloster hominis</name>
    <name type="common">ex Liu et al. 2021</name>
    <dbReference type="NCBI Taxonomy" id="2763663"/>
    <lineage>
        <taxon>Bacteria</taxon>
        <taxon>Bacillati</taxon>
        <taxon>Bacillota</taxon>
        <taxon>Clostridia</taxon>
        <taxon>Lachnospirales</taxon>
        <taxon>Lachnospiraceae</taxon>
        <taxon>Enterocloster</taxon>
    </lineage>
</organism>
<evidence type="ECO:0000313" key="7">
    <source>
        <dbReference type="EMBL" id="MBC8598578.1"/>
    </source>
</evidence>
<dbReference type="PANTHER" id="PTHR30290">
    <property type="entry name" value="PERIPLASMIC BINDING COMPONENT OF ABC TRANSPORTER"/>
    <property type="match status" value="1"/>
</dbReference>
<dbReference type="PIRSF" id="PIRSF002741">
    <property type="entry name" value="MppA"/>
    <property type="match status" value="1"/>
</dbReference>
<dbReference type="InterPro" id="IPR039424">
    <property type="entry name" value="SBP_5"/>
</dbReference>
<dbReference type="InterPro" id="IPR000914">
    <property type="entry name" value="SBP_5_dom"/>
</dbReference>
<protein>
    <submittedName>
        <fullName evidence="7">ABC transporter substrate-binding protein</fullName>
    </submittedName>
</protein>
<keyword evidence="8" id="KW-1185">Reference proteome</keyword>
<evidence type="ECO:0000259" key="6">
    <source>
        <dbReference type="Pfam" id="PF00496"/>
    </source>
</evidence>
<sequence>MTKKLMRGLVPVMVLSAAAALFTGCGSKEAPADTTQAGGSKETEAAGSTAASENKETESKGSSSKDTLIIATANETPSVTTNLHNAVAGDYINQMTHNSLFYTDENLEPQPCLVESYEIVSDTEWVFKLKQGVKFHNGQEMKAADVKASLELCKESPQVSQYGTSSGTIEVVDDYTIKMTTDGPQSGLLSDLCHHGNAILPADLIASGHDFNKEPIGTGPYKLVAWNKGESLELEAFEDYWGGAPAIKKVVWKVIPEGSSRTMALEAGEVDLIIEVESTDFTRLQDNADLVTFNEAGTSHNWLMINNEKAPFDNIDFRRALASAIDKNAVVQVALNGLGSVSDSMIAESFPGVVTDGAPTYDPEKAKEYLAASGLNPADCGFTIICSDDTKLRAGQVIQSSLKENLGVDVTLESMDLATYLDKTAVGDYEASIGGYTSSGVLPYAVGVYHSKSIDGSNKTRTNEPAIDELIDKLQATLDPEENVKVVTELSKAVNENCPQIPLYLRNNVRAYAKGLQGFNLNAGGNTFYEQMSWGEN</sequence>
<dbReference type="Pfam" id="PF00496">
    <property type="entry name" value="SBP_bac_5"/>
    <property type="match status" value="1"/>
</dbReference>
<dbReference type="InterPro" id="IPR030678">
    <property type="entry name" value="Peptide/Ni-bd"/>
</dbReference>
<dbReference type="Gene3D" id="3.10.105.10">
    <property type="entry name" value="Dipeptide-binding Protein, Domain 3"/>
    <property type="match status" value="1"/>
</dbReference>
<feature type="domain" description="Solute-binding protein family 5" evidence="6">
    <location>
        <begin position="108"/>
        <end position="443"/>
    </location>
</feature>
<dbReference type="SUPFAM" id="SSF53850">
    <property type="entry name" value="Periplasmic binding protein-like II"/>
    <property type="match status" value="1"/>
</dbReference>
<feature type="chain" id="PRO_5047248902" evidence="5">
    <location>
        <begin position="20"/>
        <end position="537"/>
    </location>
</feature>
<dbReference type="Proteomes" id="UP000647491">
    <property type="component" value="Unassembled WGS sequence"/>
</dbReference>
<dbReference type="PROSITE" id="PS51257">
    <property type="entry name" value="PROKAR_LIPOPROTEIN"/>
    <property type="match status" value="1"/>
</dbReference>
<evidence type="ECO:0000256" key="4">
    <source>
        <dbReference type="SAM" id="MobiDB-lite"/>
    </source>
</evidence>
<keyword evidence="2" id="KW-0813">Transport</keyword>
<comment type="caution">
    <text evidence="7">The sequence shown here is derived from an EMBL/GenBank/DDBJ whole genome shotgun (WGS) entry which is preliminary data.</text>
</comment>
<gene>
    <name evidence="7" type="ORF">H8708_04915</name>
</gene>
<proteinExistence type="inferred from homology"/>
<evidence type="ECO:0000256" key="3">
    <source>
        <dbReference type="ARBA" id="ARBA00022729"/>
    </source>
</evidence>
<dbReference type="Gene3D" id="3.40.190.10">
    <property type="entry name" value="Periplasmic binding protein-like II"/>
    <property type="match status" value="1"/>
</dbReference>